<reference evidence="1" key="1">
    <citation type="journal article" date="2015" name="Nature">
        <title>Complex archaea that bridge the gap between prokaryotes and eukaryotes.</title>
        <authorList>
            <person name="Spang A."/>
            <person name="Saw J.H."/>
            <person name="Jorgensen S.L."/>
            <person name="Zaremba-Niedzwiedzka K."/>
            <person name="Martijn J."/>
            <person name="Lind A.E."/>
            <person name="van Eijk R."/>
            <person name="Schleper C."/>
            <person name="Guy L."/>
            <person name="Ettema T.J."/>
        </authorList>
    </citation>
    <scope>NUCLEOTIDE SEQUENCE</scope>
</reference>
<sequence>MTFASLLINTCTVQRFTEGAADSYGNPVQTWADHLTAEACRASTPKNREVQVGAEVVLADLQLFLGDVDITEQDRVVLGGLTYEVLSATPRQDGTGEHHMECMLRAVKS</sequence>
<accession>A0A0F9C759</accession>
<gene>
    <name evidence="1" type="ORF">LCGC14_2359850</name>
</gene>
<dbReference type="Gene3D" id="2.40.10.270">
    <property type="entry name" value="Bacteriophage SPP1 head-tail adaptor protein"/>
    <property type="match status" value="1"/>
</dbReference>
<organism evidence="1">
    <name type="scientific">marine sediment metagenome</name>
    <dbReference type="NCBI Taxonomy" id="412755"/>
    <lineage>
        <taxon>unclassified sequences</taxon>
        <taxon>metagenomes</taxon>
        <taxon>ecological metagenomes</taxon>
    </lineage>
</organism>
<evidence type="ECO:0000313" key="1">
    <source>
        <dbReference type="EMBL" id="KKL45024.1"/>
    </source>
</evidence>
<dbReference type="InterPro" id="IPR008767">
    <property type="entry name" value="Phage_SPP1_head-tail_adaptor"/>
</dbReference>
<dbReference type="InterPro" id="IPR038666">
    <property type="entry name" value="SSP1_head-tail_sf"/>
</dbReference>
<evidence type="ECO:0008006" key="2">
    <source>
        <dbReference type="Google" id="ProtNLM"/>
    </source>
</evidence>
<dbReference type="AlphaFoldDB" id="A0A0F9C759"/>
<comment type="caution">
    <text evidence="1">The sequence shown here is derived from an EMBL/GenBank/DDBJ whole genome shotgun (WGS) entry which is preliminary data.</text>
</comment>
<name>A0A0F9C759_9ZZZZ</name>
<dbReference type="EMBL" id="LAZR01034539">
    <property type="protein sequence ID" value="KKL45024.1"/>
    <property type="molecule type" value="Genomic_DNA"/>
</dbReference>
<protein>
    <recommendedName>
        <fullName evidence="2">Phage head-tail adaptor</fullName>
    </recommendedName>
</protein>
<proteinExistence type="predicted"/>
<dbReference type="Pfam" id="PF05521">
    <property type="entry name" value="Phage_HCP"/>
    <property type="match status" value="1"/>
</dbReference>